<dbReference type="OrthoDB" id="5244723at2"/>
<evidence type="ECO:0000313" key="2">
    <source>
        <dbReference type="EMBL" id="KHD96856.1"/>
    </source>
</evidence>
<keyword evidence="1" id="KW-0812">Transmembrane</keyword>
<feature type="transmembrane region" description="Helical" evidence="1">
    <location>
        <begin position="34"/>
        <end position="56"/>
    </location>
</feature>
<name>A0A0A6VQE6_KOCRO</name>
<evidence type="ECO:0000256" key="1">
    <source>
        <dbReference type="SAM" id="Phobius"/>
    </source>
</evidence>
<sequence length="201" mass="20604">MSDQHYSGASTPKGRRDEVIAAEKRKFGGMKFGSAFFGWLTATGMTVLLTTLAAAISAGVATNIDPGQIAQDATTAGIISGIVLTVVLFIAYFCGGYVAGRMARFDGVKQGIAVWLWAILIAVLLAVLGAVAGPHLSQLGQLNGLPRIPIGDGNLTVAGIIALVVAVLVPLAGAVLGGLAGMRFHRKADQAGVDHQAGLVR</sequence>
<feature type="transmembrane region" description="Helical" evidence="1">
    <location>
        <begin position="76"/>
        <end position="100"/>
    </location>
</feature>
<organism evidence="2 3">
    <name type="scientific">Kocuria rosea subsp. polaris</name>
    <dbReference type="NCBI Taxonomy" id="136273"/>
    <lineage>
        <taxon>Bacteria</taxon>
        <taxon>Bacillati</taxon>
        <taxon>Actinomycetota</taxon>
        <taxon>Actinomycetes</taxon>
        <taxon>Micrococcales</taxon>
        <taxon>Micrococcaceae</taxon>
        <taxon>Kocuria</taxon>
    </lineage>
</organism>
<protein>
    <submittedName>
        <fullName evidence="2">Uncharacterized protein</fullName>
    </submittedName>
</protein>
<keyword evidence="1" id="KW-0472">Membrane</keyword>
<dbReference type="AlphaFoldDB" id="A0A0A6VQE6"/>
<keyword evidence="1" id="KW-1133">Transmembrane helix</keyword>
<accession>A0A0A6VQE6</accession>
<dbReference type="RefSeq" id="WP_035928637.1">
    <property type="nucleotide sequence ID" value="NZ_JSUH01000012.1"/>
</dbReference>
<evidence type="ECO:0000313" key="3">
    <source>
        <dbReference type="Proteomes" id="UP000030466"/>
    </source>
</evidence>
<feature type="transmembrane region" description="Helical" evidence="1">
    <location>
        <begin position="112"/>
        <end position="136"/>
    </location>
</feature>
<dbReference type="EMBL" id="JSUH01000012">
    <property type="protein sequence ID" value="KHD96856.1"/>
    <property type="molecule type" value="Genomic_DNA"/>
</dbReference>
<proteinExistence type="predicted"/>
<keyword evidence="3" id="KW-1185">Reference proteome</keyword>
<feature type="transmembrane region" description="Helical" evidence="1">
    <location>
        <begin position="156"/>
        <end position="180"/>
    </location>
</feature>
<reference evidence="2 3" key="1">
    <citation type="journal article" date="2003" name="Int. J. Syst. Evol. Microbiol.">
        <title>Kocuria polaris sp. nov., an orange-pigmented psychrophilic bacterium isolated from an Antarctic cyanobacterial mat sample.</title>
        <authorList>
            <person name="Reddy G.S."/>
            <person name="Prakash J.S."/>
            <person name="Prabahar V."/>
            <person name="Matsumoto G.I."/>
            <person name="Stackebrandt E."/>
            <person name="Shivaji S."/>
        </authorList>
    </citation>
    <scope>NUCLEOTIDE SEQUENCE [LARGE SCALE GENOMIC DNA]</scope>
    <source>
        <strain evidence="2 3">CMS 76or</strain>
    </source>
</reference>
<comment type="caution">
    <text evidence="2">The sequence shown here is derived from an EMBL/GenBank/DDBJ whole genome shotgun (WGS) entry which is preliminary data.</text>
</comment>
<dbReference type="Proteomes" id="UP000030466">
    <property type="component" value="Unassembled WGS sequence"/>
</dbReference>
<gene>
    <name evidence="2" type="ORF">GY22_13545</name>
</gene>